<feature type="compositionally biased region" description="Basic and acidic residues" evidence="1">
    <location>
        <begin position="98"/>
        <end position="112"/>
    </location>
</feature>
<accession>A0ABW4X4L7</accession>
<dbReference type="Proteomes" id="UP001597402">
    <property type="component" value="Unassembled WGS sequence"/>
</dbReference>
<dbReference type="InterPro" id="IPR028903">
    <property type="entry name" value="Tox-REase-7_dom"/>
</dbReference>
<protein>
    <submittedName>
        <fullName evidence="3">PA14 domain-containing protein</fullName>
    </submittedName>
</protein>
<comment type="caution">
    <text evidence="3">The sequence shown here is derived from an EMBL/GenBank/DDBJ whole genome shotgun (WGS) entry which is preliminary data.</text>
</comment>
<feature type="domain" description="PA14" evidence="2">
    <location>
        <begin position="1281"/>
        <end position="1442"/>
    </location>
</feature>
<evidence type="ECO:0000313" key="3">
    <source>
        <dbReference type="EMBL" id="MFD2090306.1"/>
    </source>
</evidence>
<dbReference type="EMBL" id="JBHUHP010000001">
    <property type="protein sequence ID" value="MFD2090306.1"/>
    <property type="molecule type" value="Genomic_DNA"/>
</dbReference>
<reference evidence="4" key="1">
    <citation type="journal article" date="2019" name="Int. J. Syst. Evol. Microbiol.">
        <title>The Global Catalogue of Microorganisms (GCM) 10K type strain sequencing project: providing services to taxonomists for standard genome sequencing and annotation.</title>
        <authorList>
            <consortium name="The Broad Institute Genomics Platform"/>
            <consortium name="The Broad Institute Genome Sequencing Center for Infectious Disease"/>
            <person name="Wu L."/>
            <person name="Ma J."/>
        </authorList>
    </citation>
    <scope>NUCLEOTIDE SEQUENCE [LARGE SCALE GENOMIC DNA]</scope>
    <source>
        <strain evidence="4">JCM 3338</strain>
    </source>
</reference>
<sequence>MSRSTRARRGVATRSVISILTALAVVVGTVEVASATPPAGSEAVEPRETPVPGLESSEPNTKAGALPEGDFSDPPEPQVPLPPDPQAGRPAPTPEATRFVEGESKLVDRTEYSDIFENPDGTRTERLSGSPVNVEIEDGEWVPIETEVADDPRIGGRVDRHSLRPRFARNADAGTLVSVRRNGVTVAFSLEGASNARARRNGSTVTYPNALPGIDLQYLVDTGEVKEQLVLHRAPRGAQTWRFPMTVTGGEPVLGDDGQIIVSDRSGTEQVVIPAPVMWDSSGVAGQQEPAEAMVDVELIKDADGWVVELSPDKAWLSDPARVYPVIVDPPLRTASGIQETRAYKSDGYSCINCGIRAGNSRSSGRDSYYRTLVKFNYDIGGRQVLDVFADVRVDSGSNSWEHTWVNHATQFNYHSIGEELAYFGSGPPGNWAQANDDRLTARFAQWVRDWQLGGWLVIRGAEAPGWYTYKTYSIWMYIDYNERPSVSAYPAPPAPADGGTTGTMPVLAATGHDPNNDAMQYYFRVATGADGETGVVYNSGWQNANYVTVPATANLRSGVRYYWRAYVKDSYDGWWGTGTVVPGPVRSFVTNTPPPAVDAATAVPQDKAVVATTTPTLSTAQVMNPQAGETTRYWFRLATGSDARTGSVLNSGWLTTPTWTPPAGSLQDGVTYTWTVLTDDGISTTTPTWVRSLRVALRIGDAGPAPTEAVGPVMVNLANGNASLSFGSPQIPTVAGPMGLTFAYNSQTPTKRGLTGRYYDETGLSDIGGPDWKIGAGQEPVMVRTDPAVAFDWGLGSPGPAVPMDRFLVQWTGFLTPPTGVSLAGWKFGVTQDDGARVWVNNTLVLDRWSDQAGGPNYGNAVNLTAAANPLKVEYYENGGGSSLSLWAQPPTGAAFMVPADWLTTTPETLPAGWTASAALAGNVGQYASADVKEGSVVLTDLSGSAHTYTRTSVGGYTAPEGEYGTLALDGKGQVTLLDEDGQTYVFGASGRLESVTSLTDQQKRAAHRYTHAGSSAKVTQVEDPVSGRVMTLKYGGDAACPVAPAGLSAAPAGLLCAINYPDGTSTRLFYTGSDVMTAQLARIVDPGTEVTDFAYNAAGRMTRIRDAMANDWLAADASRSTEAPVATEIAYAAGGRVEAVTLPAPDGQAGTPRPGRSIAYAASGETGGTTHVDVAGLDASGGPNGHFRTVTYDASLRQLTSTDATGVTTGSEWNHKDQPLSTTDGAGRKSTTIYNDRDLVTDTYGPAPASCFGADRRPTSACAATVPHTSKTYTGPTGQPAGPFRAQFWANPTLSGPPTLTHQDIEVEHGRGVIQWNWGDSSPWYAAATPQTPIDNWSGRFTGLLTLDKVGAYQFRFYSDDGVRLWIDDTLVVDSWQPGAAQPRGPATFANAAEAGSATVPAKRTHSFRVDYQELSGAASIDFQWLPPGGSTWETVPSSFLSSDIELVTSTTEHDSAPAAPSVRTATVYNAPGEFGGHLTGLPRATIVDPGGLALATGARHNVYQQRSSWTLPAQRYDSEHAEVQTASTYWGDREGLPAATCGVPAGTPQGGALKTNVGPVNSEGKRLVWEYVYDASGRAAGLKRGSEGWTCTSYDARGRATKVEHPAFGGTAARTVTHDHAVGGDPLVSSVTDAVGTITAQVDLLGRGVVYTDVWGTTTTTSYDQAGRQTSSTTTLTGAVQSTLGWTYDLAGRPLTTQRDGLTLAVTSYGAAGEITSVSYPSGAGKAGNGSSLVATDRDGAGAVTGLEWAFPEGQASVSEALIRSQEGKVLSSVVTDGATTAMSSYTYDAAGRLVAASIPRHTLTYDYTDTTACGGVAGAVAQAGKNSNRMRATDSLDGGPARSTTYCYDAADRLIATMTAGATPDTNPVIATDLTTAGGTAATLAYDGHGNTTRLADQVLAYDSADRHTSTTLTDGTEVTYGRDATDRIVSRTHRRAGASTATTTRYSYTSDGDTPEVVLDENNTLLERVHALPGGVVLTDATSAADTWAYPNLHGDVMVTADSEGNRSSGPLIYEPFGQVADAGTGGIGTGAADDGAAMTRTDDLAIAWLGQHQRPYESVGSIATIQMGARQYVPALGRFIEVDPVEGGSASDYDYTNADPVNATDLDGRCPMCLPAIIILARVAAQAAARGAPRVAARAGGAGPVRAGQQGLSRAGVIQSNTRIVVNGRTRIPDILNRAGRVIGEVKNVNYQAYTQQLRDYVAYAQRNNFRFELHVRGGSNPTKLSGPLQAAVNSGLIRLVRF</sequence>
<feature type="domain" description="PA14" evidence="2">
    <location>
        <begin position="750"/>
        <end position="903"/>
    </location>
</feature>
<dbReference type="SMART" id="SM00758">
    <property type="entry name" value="PA14"/>
    <property type="match status" value="2"/>
</dbReference>
<dbReference type="InterPro" id="IPR011658">
    <property type="entry name" value="PA14_dom"/>
</dbReference>
<dbReference type="Pfam" id="PF07691">
    <property type="entry name" value="PA14"/>
    <property type="match status" value="2"/>
</dbReference>
<feature type="region of interest" description="Disordered" evidence="1">
    <location>
        <begin position="1939"/>
        <end position="1959"/>
    </location>
</feature>
<dbReference type="SUPFAM" id="SSF56988">
    <property type="entry name" value="Anthrax protective antigen"/>
    <property type="match status" value="2"/>
</dbReference>
<feature type="region of interest" description="Disordered" evidence="1">
    <location>
        <begin position="1209"/>
        <end position="1231"/>
    </location>
</feature>
<dbReference type="InterPro" id="IPR050708">
    <property type="entry name" value="T6SS_VgrG/RHS"/>
</dbReference>
<dbReference type="PANTHER" id="PTHR32305">
    <property type="match status" value="1"/>
</dbReference>
<dbReference type="RefSeq" id="WP_376871019.1">
    <property type="nucleotide sequence ID" value="NZ_JBHUHP010000001.1"/>
</dbReference>
<evidence type="ECO:0000256" key="1">
    <source>
        <dbReference type="SAM" id="MobiDB-lite"/>
    </source>
</evidence>
<feature type="compositionally biased region" description="Pro residues" evidence="1">
    <location>
        <begin position="74"/>
        <end position="85"/>
    </location>
</feature>
<dbReference type="InterPro" id="IPR037524">
    <property type="entry name" value="PA14/GLEYA"/>
</dbReference>
<name>A0ABW4X4L7_9ACTN</name>
<dbReference type="Gene3D" id="3.90.182.10">
    <property type="entry name" value="Toxin - Anthrax Protective Antigen,domain 1"/>
    <property type="match status" value="2"/>
</dbReference>
<dbReference type="Pfam" id="PF15649">
    <property type="entry name" value="Tox-REase-7"/>
    <property type="match status" value="1"/>
</dbReference>
<dbReference type="NCBIfam" id="TIGR03696">
    <property type="entry name" value="Rhs_assc_core"/>
    <property type="match status" value="1"/>
</dbReference>
<evidence type="ECO:0000313" key="4">
    <source>
        <dbReference type="Proteomes" id="UP001597402"/>
    </source>
</evidence>
<dbReference type="PANTHER" id="PTHR32305:SF15">
    <property type="entry name" value="PROTEIN RHSA-RELATED"/>
    <property type="match status" value="1"/>
</dbReference>
<feature type="compositionally biased region" description="Polar residues" evidence="1">
    <location>
        <begin position="1221"/>
        <end position="1231"/>
    </location>
</feature>
<dbReference type="InterPro" id="IPR022385">
    <property type="entry name" value="Rhs_assc_core"/>
</dbReference>
<feature type="compositionally biased region" description="Low complexity" evidence="1">
    <location>
        <begin position="1942"/>
        <end position="1955"/>
    </location>
</feature>
<dbReference type="InterPro" id="IPR006530">
    <property type="entry name" value="YD"/>
</dbReference>
<feature type="region of interest" description="Disordered" evidence="1">
    <location>
        <begin position="35"/>
        <end position="128"/>
    </location>
</feature>
<gene>
    <name evidence="3" type="ORF">ACFSHS_01850</name>
</gene>
<dbReference type="Gene3D" id="2.180.10.10">
    <property type="entry name" value="RHS repeat-associated core"/>
    <property type="match status" value="2"/>
</dbReference>
<proteinExistence type="predicted"/>
<keyword evidence="4" id="KW-1185">Reference proteome</keyword>
<evidence type="ECO:0000259" key="2">
    <source>
        <dbReference type="PROSITE" id="PS51820"/>
    </source>
</evidence>
<dbReference type="NCBIfam" id="TIGR01643">
    <property type="entry name" value="YD_repeat_2x"/>
    <property type="match status" value="1"/>
</dbReference>
<dbReference type="PROSITE" id="PS51820">
    <property type="entry name" value="PA14"/>
    <property type="match status" value="2"/>
</dbReference>
<organism evidence="3 4">
    <name type="scientific">Blastococcus deserti</name>
    <dbReference type="NCBI Taxonomy" id="2259033"/>
    <lineage>
        <taxon>Bacteria</taxon>
        <taxon>Bacillati</taxon>
        <taxon>Actinomycetota</taxon>
        <taxon>Actinomycetes</taxon>
        <taxon>Geodermatophilales</taxon>
        <taxon>Geodermatophilaceae</taxon>
        <taxon>Blastococcus</taxon>
    </lineage>
</organism>